<dbReference type="Pfam" id="PF15980">
    <property type="entry name" value="ComGF"/>
    <property type="match status" value="1"/>
</dbReference>
<sequence>MVIFALTKFLRTQFIFQSSNTDTDWQIFCEQMRAELQEDKLIKVEDNFLYVSGDKTIRYGFMGSDFRKTDGQGKGYQPMLYHLQSAKISENDKLVKITVNFQKGGTREFLYLFLEKNG</sequence>
<protein>
    <recommendedName>
        <fullName evidence="3">Competence protein ComGF</fullName>
    </recommendedName>
</protein>
<keyword evidence="2" id="KW-1185">Reference proteome</keyword>
<evidence type="ECO:0000313" key="1">
    <source>
        <dbReference type="EMBL" id="PCS00599.1"/>
    </source>
</evidence>
<dbReference type="InterPro" id="IPR016977">
    <property type="entry name" value="ComGF"/>
</dbReference>
<evidence type="ECO:0000313" key="2">
    <source>
        <dbReference type="Proteomes" id="UP000218181"/>
    </source>
</evidence>
<evidence type="ECO:0008006" key="3">
    <source>
        <dbReference type="Google" id="ProtNLM"/>
    </source>
</evidence>
<dbReference type="AlphaFoldDB" id="A0A2A5RML8"/>
<gene>
    <name evidence="1" type="ORF">RT41_GL000981</name>
</gene>
<dbReference type="STRING" id="1291764.GCA_001311235_00919"/>
<dbReference type="Proteomes" id="UP000218181">
    <property type="component" value="Unassembled WGS sequence"/>
</dbReference>
<organism evidence="1 2">
    <name type="scientific">Lactococcus fujiensis JCM 16395</name>
    <dbReference type="NCBI Taxonomy" id="1291764"/>
    <lineage>
        <taxon>Bacteria</taxon>
        <taxon>Bacillati</taxon>
        <taxon>Bacillota</taxon>
        <taxon>Bacilli</taxon>
        <taxon>Lactobacillales</taxon>
        <taxon>Streptococcaceae</taxon>
        <taxon>Lactococcus</taxon>
    </lineage>
</organism>
<dbReference type="EMBL" id="JXJU01000003">
    <property type="protein sequence ID" value="PCS00599.1"/>
    <property type="molecule type" value="Genomic_DNA"/>
</dbReference>
<proteinExistence type="predicted"/>
<reference evidence="1 2" key="1">
    <citation type="submission" date="2014-12" db="EMBL/GenBank/DDBJ databases">
        <title>Draft genome sequences of 10 type strains of Lactococcus.</title>
        <authorList>
            <person name="Sun Z."/>
            <person name="Zhong Z."/>
            <person name="Liu W."/>
            <person name="Zhang W."/>
            <person name="Zhang H."/>
        </authorList>
    </citation>
    <scope>NUCLEOTIDE SEQUENCE [LARGE SCALE GENOMIC DNA]</scope>
    <source>
        <strain evidence="1 2">JCM 16395</strain>
    </source>
</reference>
<comment type="caution">
    <text evidence="1">The sequence shown here is derived from an EMBL/GenBank/DDBJ whole genome shotgun (WGS) entry which is preliminary data.</text>
</comment>
<accession>A0A2A5RML8</accession>
<name>A0A2A5RML8_9LACT</name>
<dbReference type="NCBIfam" id="NF041002">
    <property type="entry name" value="pilin_ComGF"/>
    <property type="match status" value="1"/>
</dbReference>